<dbReference type="PROSITE" id="PS50231">
    <property type="entry name" value="RICIN_B_LECTIN"/>
    <property type="match status" value="1"/>
</dbReference>
<dbReference type="Gene3D" id="2.80.10.50">
    <property type="match status" value="1"/>
</dbReference>
<organism evidence="3 4">
    <name type="scientific">Pleurotus ostreatus</name>
    <name type="common">Oyster mushroom</name>
    <name type="synonym">White-rot fungus</name>
    <dbReference type="NCBI Taxonomy" id="5322"/>
    <lineage>
        <taxon>Eukaryota</taxon>
        <taxon>Fungi</taxon>
        <taxon>Dikarya</taxon>
        <taxon>Basidiomycota</taxon>
        <taxon>Agaricomycotina</taxon>
        <taxon>Agaricomycetes</taxon>
        <taxon>Agaricomycetidae</taxon>
        <taxon>Agaricales</taxon>
        <taxon>Pleurotineae</taxon>
        <taxon>Pleurotaceae</taxon>
        <taxon>Pleurotus</taxon>
    </lineage>
</organism>
<dbReference type="InterPro" id="IPR000772">
    <property type="entry name" value="Ricin_B_lectin"/>
</dbReference>
<evidence type="ECO:0000256" key="1">
    <source>
        <dbReference type="SAM" id="SignalP"/>
    </source>
</evidence>
<dbReference type="InterPro" id="IPR035992">
    <property type="entry name" value="Ricin_B-like_lectins"/>
</dbReference>
<keyword evidence="1" id="KW-0732">Signal</keyword>
<feature type="chain" id="PRO_5034365973" description="Ricin B lectin domain-containing protein" evidence="1">
    <location>
        <begin position="25"/>
        <end position="159"/>
    </location>
</feature>
<keyword evidence="4" id="KW-1185">Reference proteome</keyword>
<dbReference type="VEuPathDB" id="FungiDB:PC9H_001371"/>
<evidence type="ECO:0000259" key="2">
    <source>
        <dbReference type="SMART" id="SM00458"/>
    </source>
</evidence>
<dbReference type="OrthoDB" id="6770063at2759"/>
<dbReference type="SUPFAM" id="SSF50370">
    <property type="entry name" value="Ricin B-like lectins"/>
    <property type="match status" value="1"/>
</dbReference>
<proteinExistence type="predicted"/>
<dbReference type="AlphaFoldDB" id="A0A8H7DXF6"/>
<accession>A0A8H7DXF6</accession>
<evidence type="ECO:0000313" key="3">
    <source>
        <dbReference type="EMBL" id="KAF7441022.1"/>
    </source>
</evidence>
<evidence type="ECO:0000313" key="4">
    <source>
        <dbReference type="Proteomes" id="UP000623687"/>
    </source>
</evidence>
<feature type="domain" description="Ricin B lectin" evidence="2">
    <location>
        <begin position="28"/>
        <end position="159"/>
    </location>
</feature>
<dbReference type="CDD" id="cd00161">
    <property type="entry name" value="beta-trefoil_Ricin-like"/>
    <property type="match status" value="1"/>
</dbReference>
<dbReference type="EMBL" id="JACETU010000001">
    <property type="protein sequence ID" value="KAF7441022.1"/>
    <property type="molecule type" value="Genomic_DNA"/>
</dbReference>
<feature type="signal peptide" evidence="1">
    <location>
        <begin position="1"/>
        <end position="24"/>
    </location>
</feature>
<name>A0A8H7DXF6_PLEOS</name>
<protein>
    <recommendedName>
        <fullName evidence="2">Ricin B lectin domain-containing protein</fullName>
    </recommendedName>
</protein>
<dbReference type="Proteomes" id="UP000623687">
    <property type="component" value="Unassembled WGS sequence"/>
</dbReference>
<gene>
    <name evidence="3" type="ORF">PC9H_001371</name>
</gene>
<reference evidence="3" key="1">
    <citation type="submission" date="2019-07" db="EMBL/GenBank/DDBJ databases">
        <authorList>
            <person name="Palmer J.M."/>
        </authorList>
    </citation>
    <scope>NUCLEOTIDE SEQUENCE</scope>
    <source>
        <strain evidence="3">PC9</strain>
    </source>
</reference>
<dbReference type="GeneID" id="59371212"/>
<comment type="caution">
    <text evidence="3">The sequence shown here is derived from an EMBL/GenBank/DDBJ whole genome shotgun (WGS) entry which is preliminary data.</text>
</comment>
<dbReference type="SMART" id="SM00458">
    <property type="entry name" value="RICIN"/>
    <property type="match status" value="1"/>
</dbReference>
<sequence>MQFSSQVLALAFALALAVLPSAFAAPAQTDFRISPSVNTNKCLNVRGNLLANGTAVDIFDCNRSSAQNWVISPGSTSVQLSGTDFCLDAGSSPANGVGMKIWQCFDDLPAQEWFLTSDDRIALENQGFCLDLTNGDVTNGNQVQIWQCTDNDVNQAWVL</sequence>
<dbReference type="RefSeq" id="XP_036636866.1">
    <property type="nucleotide sequence ID" value="XM_036771021.1"/>
</dbReference>
<dbReference type="Pfam" id="PF00652">
    <property type="entry name" value="Ricin_B_lectin"/>
    <property type="match status" value="1"/>
</dbReference>